<dbReference type="Proteomes" id="UP000828390">
    <property type="component" value="Unassembled WGS sequence"/>
</dbReference>
<evidence type="ECO:0000313" key="2">
    <source>
        <dbReference type="EMBL" id="KAH3867039.1"/>
    </source>
</evidence>
<feature type="non-terminal residue" evidence="2">
    <location>
        <position position="1"/>
    </location>
</feature>
<evidence type="ECO:0000313" key="3">
    <source>
        <dbReference type="Proteomes" id="UP000828390"/>
    </source>
</evidence>
<comment type="caution">
    <text evidence="2">The sequence shown here is derived from an EMBL/GenBank/DDBJ whole genome shotgun (WGS) entry which is preliminary data.</text>
</comment>
<protein>
    <submittedName>
        <fullName evidence="2">Uncharacterized protein</fullName>
    </submittedName>
</protein>
<dbReference type="EMBL" id="JAIWYP010000002">
    <property type="protein sequence ID" value="KAH3867039.1"/>
    <property type="molecule type" value="Genomic_DNA"/>
</dbReference>
<proteinExistence type="predicted"/>
<keyword evidence="3" id="KW-1185">Reference proteome</keyword>
<dbReference type="AlphaFoldDB" id="A0A9D4M0D1"/>
<organism evidence="2 3">
    <name type="scientific">Dreissena polymorpha</name>
    <name type="common">Zebra mussel</name>
    <name type="synonym">Mytilus polymorpha</name>
    <dbReference type="NCBI Taxonomy" id="45954"/>
    <lineage>
        <taxon>Eukaryota</taxon>
        <taxon>Metazoa</taxon>
        <taxon>Spiralia</taxon>
        <taxon>Lophotrochozoa</taxon>
        <taxon>Mollusca</taxon>
        <taxon>Bivalvia</taxon>
        <taxon>Autobranchia</taxon>
        <taxon>Heteroconchia</taxon>
        <taxon>Euheterodonta</taxon>
        <taxon>Imparidentia</taxon>
        <taxon>Neoheterodontei</taxon>
        <taxon>Myida</taxon>
        <taxon>Dreissenoidea</taxon>
        <taxon>Dreissenidae</taxon>
        <taxon>Dreissena</taxon>
    </lineage>
</organism>
<reference evidence="2" key="1">
    <citation type="journal article" date="2019" name="bioRxiv">
        <title>The Genome of the Zebra Mussel, Dreissena polymorpha: A Resource for Invasive Species Research.</title>
        <authorList>
            <person name="McCartney M.A."/>
            <person name="Auch B."/>
            <person name="Kono T."/>
            <person name="Mallez S."/>
            <person name="Zhang Y."/>
            <person name="Obille A."/>
            <person name="Becker A."/>
            <person name="Abrahante J.E."/>
            <person name="Garbe J."/>
            <person name="Badalamenti J.P."/>
            <person name="Herman A."/>
            <person name="Mangelson H."/>
            <person name="Liachko I."/>
            <person name="Sullivan S."/>
            <person name="Sone E.D."/>
            <person name="Koren S."/>
            <person name="Silverstein K.A.T."/>
            <person name="Beckman K.B."/>
            <person name="Gohl D.M."/>
        </authorList>
    </citation>
    <scope>NUCLEOTIDE SEQUENCE</scope>
    <source>
        <strain evidence="2">Duluth1</strain>
        <tissue evidence="2">Whole animal</tissue>
    </source>
</reference>
<name>A0A9D4M0D1_DREPO</name>
<sequence length="54" mass="6270">PSTLAQSCREDRCLCRLHGIEHPGQTDNFRSLSETEREPRNHRSRCGKRLKAHV</sequence>
<feature type="compositionally biased region" description="Basic residues" evidence="1">
    <location>
        <begin position="42"/>
        <end position="54"/>
    </location>
</feature>
<accession>A0A9D4M0D1</accession>
<reference evidence="2" key="2">
    <citation type="submission" date="2020-11" db="EMBL/GenBank/DDBJ databases">
        <authorList>
            <person name="McCartney M.A."/>
            <person name="Auch B."/>
            <person name="Kono T."/>
            <person name="Mallez S."/>
            <person name="Becker A."/>
            <person name="Gohl D.M."/>
            <person name="Silverstein K.A.T."/>
            <person name="Koren S."/>
            <person name="Bechman K.B."/>
            <person name="Herman A."/>
            <person name="Abrahante J.E."/>
            <person name="Garbe J."/>
        </authorList>
    </citation>
    <scope>NUCLEOTIDE SEQUENCE</scope>
    <source>
        <strain evidence="2">Duluth1</strain>
        <tissue evidence="2">Whole animal</tissue>
    </source>
</reference>
<gene>
    <name evidence="2" type="ORF">DPMN_030164</name>
</gene>
<evidence type="ECO:0000256" key="1">
    <source>
        <dbReference type="SAM" id="MobiDB-lite"/>
    </source>
</evidence>
<feature type="region of interest" description="Disordered" evidence="1">
    <location>
        <begin position="24"/>
        <end position="54"/>
    </location>
</feature>